<evidence type="ECO:0000259" key="2">
    <source>
        <dbReference type="Pfam" id="PF14200"/>
    </source>
</evidence>
<organism evidence="3 4">
    <name type="scientific">Marasmiellus scandens</name>
    <dbReference type="NCBI Taxonomy" id="2682957"/>
    <lineage>
        <taxon>Eukaryota</taxon>
        <taxon>Fungi</taxon>
        <taxon>Dikarya</taxon>
        <taxon>Basidiomycota</taxon>
        <taxon>Agaricomycotina</taxon>
        <taxon>Agaricomycetes</taxon>
        <taxon>Agaricomycetidae</taxon>
        <taxon>Agaricales</taxon>
        <taxon>Marasmiineae</taxon>
        <taxon>Omphalotaceae</taxon>
        <taxon>Marasmiellus</taxon>
    </lineage>
</organism>
<dbReference type="InterPro" id="IPR035992">
    <property type="entry name" value="Ricin_B-like_lectins"/>
</dbReference>
<feature type="domain" description="Ricin B lectin" evidence="2">
    <location>
        <begin position="50"/>
        <end position="129"/>
    </location>
</feature>
<dbReference type="Pfam" id="PF14200">
    <property type="entry name" value="RicinB_lectin_2"/>
    <property type="match status" value="1"/>
</dbReference>
<keyword evidence="4" id="KW-1185">Reference proteome</keyword>
<reference evidence="3 4" key="1">
    <citation type="submission" date="2024-01" db="EMBL/GenBank/DDBJ databases">
        <title>A draft genome for the cacao thread blight pathogen Marasmiellus scandens.</title>
        <authorList>
            <person name="Baruah I.K."/>
            <person name="Leung J."/>
            <person name="Bukari Y."/>
            <person name="Amoako-Attah I."/>
            <person name="Meinhardt L.W."/>
            <person name="Bailey B.A."/>
            <person name="Cohen S.P."/>
        </authorList>
    </citation>
    <scope>NUCLEOTIDE SEQUENCE [LARGE SCALE GENOMIC DNA]</scope>
    <source>
        <strain evidence="3 4">GH-19</strain>
    </source>
</reference>
<name>A0ABR1J278_9AGAR</name>
<feature type="signal peptide" evidence="1">
    <location>
        <begin position="1"/>
        <end position="15"/>
    </location>
</feature>
<proteinExistence type="predicted"/>
<evidence type="ECO:0000313" key="4">
    <source>
        <dbReference type="Proteomes" id="UP001498398"/>
    </source>
</evidence>
<gene>
    <name evidence="3" type="ORF">VKT23_014979</name>
</gene>
<dbReference type="CDD" id="cd00161">
    <property type="entry name" value="beta-trefoil_Ricin-like"/>
    <property type="match status" value="1"/>
</dbReference>
<feature type="chain" id="PRO_5046893094" description="Ricin B lectin domain-containing protein" evidence="1">
    <location>
        <begin position="16"/>
        <end position="160"/>
    </location>
</feature>
<evidence type="ECO:0000313" key="3">
    <source>
        <dbReference type="EMBL" id="KAK7445111.1"/>
    </source>
</evidence>
<dbReference type="InterPro" id="IPR000772">
    <property type="entry name" value="Ricin_B_lectin"/>
</dbReference>
<dbReference type="EMBL" id="JBANRG010000048">
    <property type="protein sequence ID" value="KAK7445111.1"/>
    <property type="molecule type" value="Genomic_DNA"/>
</dbReference>
<comment type="caution">
    <text evidence="3">The sequence shown here is derived from an EMBL/GenBank/DDBJ whole genome shotgun (WGS) entry which is preliminary data.</text>
</comment>
<evidence type="ECO:0000256" key="1">
    <source>
        <dbReference type="SAM" id="SignalP"/>
    </source>
</evidence>
<dbReference type="Proteomes" id="UP001498398">
    <property type="component" value="Unassembled WGS sequence"/>
</dbReference>
<protein>
    <recommendedName>
        <fullName evidence="2">Ricin B lectin domain-containing protein</fullName>
    </recommendedName>
</protein>
<sequence>MVNLLNLTVAAAAASVSILDHTQQFAFDLVSGGCRDYNSVQQFGRDNVVAQEWNLNLVGPSQFRITNAGCNTVLTYAGSATGANTFRSQIVTLGQSGTTWIVTPADPNNPTGSVRFVESASGLALTAWAADPTIGLNAPLTLENNRPTDPRQTFFIVSPL</sequence>
<dbReference type="SUPFAM" id="SSF50370">
    <property type="entry name" value="Ricin B-like lectins"/>
    <property type="match status" value="1"/>
</dbReference>
<accession>A0ABR1J278</accession>
<dbReference type="Gene3D" id="2.80.10.50">
    <property type="match status" value="1"/>
</dbReference>
<keyword evidence="1" id="KW-0732">Signal</keyword>